<protein>
    <submittedName>
        <fullName evidence="1">Uncharacterized protein</fullName>
    </submittedName>
</protein>
<proteinExistence type="predicted"/>
<reference evidence="1 2" key="1">
    <citation type="submission" date="2016-12" db="EMBL/GenBank/DDBJ databases">
        <title>The genomes of Aspergillus section Nigri reveals drivers in fungal speciation.</title>
        <authorList>
            <consortium name="DOE Joint Genome Institute"/>
            <person name="Vesth T.C."/>
            <person name="Nybo J."/>
            <person name="Theobald S."/>
            <person name="Brandl J."/>
            <person name="Frisvad J.C."/>
            <person name="Nielsen K.F."/>
            <person name="Lyhne E.K."/>
            <person name="Kogle M.E."/>
            <person name="Kuo A."/>
            <person name="Riley R."/>
            <person name="Clum A."/>
            <person name="Nolan M."/>
            <person name="Lipzen A."/>
            <person name="Salamov A."/>
            <person name="Henrissat B."/>
            <person name="Wiebenga A."/>
            <person name="De Vries R.P."/>
            <person name="Grigoriev I.V."/>
            <person name="Mortensen U.H."/>
            <person name="Andersen M.R."/>
            <person name="Baker S.E."/>
        </authorList>
    </citation>
    <scope>NUCLEOTIDE SEQUENCE [LARGE SCALE GENOMIC DNA]</scope>
    <source>
        <strain evidence="1 2">CBS 117.55</strain>
    </source>
</reference>
<dbReference type="RefSeq" id="XP_025397169.1">
    <property type="nucleotide sequence ID" value="XM_025537785.1"/>
</dbReference>
<keyword evidence="2" id="KW-1185">Reference proteome</keyword>
<dbReference type="AlphaFoldDB" id="A0A317VKZ2"/>
<dbReference type="EMBL" id="MSFL01000022">
    <property type="protein sequence ID" value="PWY75044.1"/>
    <property type="molecule type" value="Genomic_DNA"/>
</dbReference>
<sequence length="149" mass="17062">MIACKKCLFQQAIRRHDLLLSLKHRQQTPDGLTTQCPFRPSATTMRVHARTAHGPSVGRFWRNIGNRMQGVKLIVNGSGLWRRNEWAYDWAADKTRVCVEGDATKGLAGMTSHGGFRTFYRMRQKLSPFEVMKAHRGTFAFREPWVSLA</sequence>
<accession>A0A317VKZ2</accession>
<dbReference type="GeneID" id="37060022"/>
<organism evidence="1 2">
    <name type="scientific">Aspergillus heteromorphus CBS 117.55</name>
    <dbReference type="NCBI Taxonomy" id="1448321"/>
    <lineage>
        <taxon>Eukaryota</taxon>
        <taxon>Fungi</taxon>
        <taxon>Dikarya</taxon>
        <taxon>Ascomycota</taxon>
        <taxon>Pezizomycotina</taxon>
        <taxon>Eurotiomycetes</taxon>
        <taxon>Eurotiomycetidae</taxon>
        <taxon>Eurotiales</taxon>
        <taxon>Aspergillaceae</taxon>
        <taxon>Aspergillus</taxon>
        <taxon>Aspergillus subgen. Circumdati</taxon>
    </lineage>
</organism>
<evidence type="ECO:0000313" key="2">
    <source>
        <dbReference type="Proteomes" id="UP000247233"/>
    </source>
</evidence>
<comment type="caution">
    <text evidence="1">The sequence shown here is derived from an EMBL/GenBank/DDBJ whole genome shotgun (WGS) entry which is preliminary data.</text>
</comment>
<dbReference type="VEuPathDB" id="FungiDB:BO70DRAFT_100405"/>
<gene>
    <name evidence="1" type="ORF">BO70DRAFT_100405</name>
</gene>
<name>A0A317VKZ2_9EURO</name>
<dbReference type="Proteomes" id="UP000247233">
    <property type="component" value="Unassembled WGS sequence"/>
</dbReference>
<evidence type="ECO:0000313" key="1">
    <source>
        <dbReference type="EMBL" id="PWY75044.1"/>
    </source>
</evidence>